<dbReference type="EMBL" id="STFF01000002">
    <property type="protein sequence ID" value="THU40230.1"/>
    <property type="molecule type" value="Genomic_DNA"/>
</dbReference>
<proteinExistence type="predicted"/>
<dbReference type="AlphaFoldDB" id="A0A4S8HX66"/>
<name>A0A4S8HX66_9BACT</name>
<gene>
    <name evidence="1" type="ORF">FAM09_10185</name>
</gene>
<organism evidence="1 2">
    <name type="scientific">Niastella caeni</name>
    <dbReference type="NCBI Taxonomy" id="2569763"/>
    <lineage>
        <taxon>Bacteria</taxon>
        <taxon>Pseudomonadati</taxon>
        <taxon>Bacteroidota</taxon>
        <taxon>Chitinophagia</taxon>
        <taxon>Chitinophagales</taxon>
        <taxon>Chitinophagaceae</taxon>
        <taxon>Niastella</taxon>
    </lineage>
</organism>
<protein>
    <recommendedName>
        <fullName evidence="3">RteC protein</fullName>
    </recommendedName>
</protein>
<dbReference type="InterPro" id="IPR018534">
    <property type="entry name" value="Tet_reg_excision_RteC"/>
</dbReference>
<evidence type="ECO:0000313" key="1">
    <source>
        <dbReference type="EMBL" id="THU40230.1"/>
    </source>
</evidence>
<accession>A0A4S8HX66</accession>
<keyword evidence="2" id="KW-1185">Reference proteome</keyword>
<reference evidence="1 2" key="1">
    <citation type="submission" date="2019-04" db="EMBL/GenBank/DDBJ databases">
        <title>Niastella caeni sp. nov., isolated from activated sludge.</title>
        <authorList>
            <person name="Sheng M."/>
        </authorList>
    </citation>
    <scope>NUCLEOTIDE SEQUENCE [LARGE SCALE GENOMIC DNA]</scope>
    <source>
        <strain evidence="1 2">HX-2-15</strain>
    </source>
</reference>
<evidence type="ECO:0000313" key="2">
    <source>
        <dbReference type="Proteomes" id="UP000306918"/>
    </source>
</evidence>
<evidence type="ECO:0008006" key="3">
    <source>
        <dbReference type="Google" id="ProtNLM"/>
    </source>
</evidence>
<comment type="caution">
    <text evidence="1">The sequence shown here is derived from an EMBL/GenBank/DDBJ whole genome shotgun (WGS) entry which is preliminary data.</text>
</comment>
<dbReference type="Proteomes" id="UP000306918">
    <property type="component" value="Unassembled WGS sequence"/>
</dbReference>
<dbReference type="OrthoDB" id="660148at2"/>
<sequence length="191" mass="22825">MLMTNQLCFQQQCTRLYRKMLQQLAGFENTATDEKKWIEWGFCVATKTWFRIQAEVDSYQFADQLEEINFYKTLKPKFIGLMDFFSLLYKTVLFQPDDSEGKMEYWKEELAICKNFLLKHSAFCQYYKQGYTGMDHIYFVHENNREPLIFGTNENKGHVVTSYSHLLARVISITKYQRYLQEKIGFLTNVN</sequence>
<dbReference type="Pfam" id="PF09357">
    <property type="entry name" value="RteC"/>
    <property type="match status" value="1"/>
</dbReference>